<organism evidence="2 3">
    <name type="scientific">Trifolium medium</name>
    <dbReference type="NCBI Taxonomy" id="97028"/>
    <lineage>
        <taxon>Eukaryota</taxon>
        <taxon>Viridiplantae</taxon>
        <taxon>Streptophyta</taxon>
        <taxon>Embryophyta</taxon>
        <taxon>Tracheophyta</taxon>
        <taxon>Spermatophyta</taxon>
        <taxon>Magnoliopsida</taxon>
        <taxon>eudicotyledons</taxon>
        <taxon>Gunneridae</taxon>
        <taxon>Pentapetalae</taxon>
        <taxon>rosids</taxon>
        <taxon>fabids</taxon>
        <taxon>Fabales</taxon>
        <taxon>Fabaceae</taxon>
        <taxon>Papilionoideae</taxon>
        <taxon>50 kb inversion clade</taxon>
        <taxon>NPAAA clade</taxon>
        <taxon>Hologalegina</taxon>
        <taxon>IRL clade</taxon>
        <taxon>Trifolieae</taxon>
        <taxon>Trifolium</taxon>
    </lineage>
</organism>
<accession>A0A392UEU0</accession>
<dbReference type="EMBL" id="LXQA010809730">
    <property type="protein sequence ID" value="MCI72059.1"/>
    <property type="molecule type" value="Genomic_DNA"/>
</dbReference>
<proteinExistence type="predicted"/>
<dbReference type="AlphaFoldDB" id="A0A392UEU0"/>
<evidence type="ECO:0000256" key="1">
    <source>
        <dbReference type="SAM" id="MobiDB-lite"/>
    </source>
</evidence>
<feature type="compositionally biased region" description="Low complexity" evidence="1">
    <location>
        <begin position="34"/>
        <end position="44"/>
    </location>
</feature>
<dbReference type="Proteomes" id="UP000265520">
    <property type="component" value="Unassembled WGS sequence"/>
</dbReference>
<evidence type="ECO:0000313" key="2">
    <source>
        <dbReference type="EMBL" id="MCI72059.1"/>
    </source>
</evidence>
<protein>
    <submittedName>
        <fullName evidence="2">Uncharacterized protein</fullName>
    </submittedName>
</protein>
<evidence type="ECO:0000313" key="3">
    <source>
        <dbReference type="Proteomes" id="UP000265520"/>
    </source>
</evidence>
<sequence>MDLCNTDIIKRYITELSKPAFRTPGKERDDGDVDSSSGYSPDVA</sequence>
<keyword evidence="3" id="KW-1185">Reference proteome</keyword>
<comment type="caution">
    <text evidence="2">The sequence shown here is derived from an EMBL/GenBank/DDBJ whole genome shotgun (WGS) entry which is preliminary data.</text>
</comment>
<name>A0A392UEU0_9FABA</name>
<reference evidence="2 3" key="1">
    <citation type="journal article" date="2018" name="Front. Plant Sci.">
        <title>Red Clover (Trifolium pratense) and Zigzag Clover (T. medium) - A Picture of Genomic Similarities and Differences.</title>
        <authorList>
            <person name="Dluhosova J."/>
            <person name="Istvanek J."/>
            <person name="Nedelnik J."/>
            <person name="Repkova J."/>
        </authorList>
    </citation>
    <scope>NUCLEOTIDE SEQUENCE [LARGE SCALE GENOMIC DNA]</scope>
    <source>
        <strain evidence="3">cv. 10/8</strain>
        <tissue evidence="2">Leaf</tissue>
    </source>
</reference>
<feature type="non-terminal residue" evidence="2">
    <location>
        <position position="44"/>
    </location>
</feature>
<feature type="region of interest" description="Disordered" evidence="1">
    <location>
        <begin position="19"/>
        <end position="44"/>
    </location>
</feature>